<dbReference type="EMBL" id="JXNT01000001">
    <property type="protein sequence ID" value="ODM23350.1"/>
    <property type="molecule type" value="Genomic_DNA"/>
</dbReference>
<accession>A0A1E3BQW8</accession>
<dbReference type="GO" id="GO:0008017">
    <property type="term" value="F:microtubule binding"/>
    <property type="evidence" value="ECO:0007669"/>
    <property type="project" value="InterPro"/>
</dbReference>
<feature type="region of interest" description="Disordered" evidence="4">
    <location>
        <begin position="1"/>
        <end position="220"/>
    </location>
</feature>
<feature type="compositionally biased region" description="Polar residues" evidence="4">
    <location>
        <begin position="115"/>
        <end position="129"/>
    </location>
</feature>
<dbReference type="InterPro" id="IPR025925">
    <property type="entry name" value="PPC89_CLD"/>
</dbReference>
<feature type="compositionally biased region" description="Polar residues" evidence="4">
    <location>
        <begin position="166"/>
        <end position="182"/>
    </location>
</feature>
<keyword evidence="3" id="KW-0206">Cytoskeleton</keyword>
<dbReference type="AlphaFoldDB" id="A0A1E3BQW8"/>
<protein>
    <recommendedName>
        <fullName evidence="9">Cep57 centrosome microtubule-binding domain-containing protein</fullName>
    </recommendedName>
</protein>
<feature type="region of interest" description="Disordered" evidence="4">
    <location>
        <begin position="648"/>
        <end position="737"/>
    </location>
</feature>
<feature type="region of interest" description="Disordered" evidence="4">
    <location>
        <begin position="911"/>
        <end position="984"/>
    </location>
</feature>
<dbReference type="PANTHER" id="PTHR19336:SF9">
    <property type="entry name" value="SPINDLE POLE BODY PROTEIN PPC89"/>
    <property type="match status" value="1"/>
</dbReference>
<reference evidence="7 8" key="1">
    <citation type="journal article" date="2016" name="BMC Genomics">
        <title>Comparative genomic and transcriptomic analyses of the Fuzhuan brick tea-fermentation fungus Aspergillus cristatus.</title>
        <authorList>
            <person name="Ge Y."/>
            <person name="Wang Y."/>
            <person name="Liu Y."/>
            <person name="Tan Y."/>
            <person name="Ren X."/>
            <person name="Zhang X."/>
            <person name="Hyde K.D."/>
            <person name="Liu Y."/>
            <person name="Liu Z."/>
        </authorList>
    </citation>
    <scope>NUCLEOTIDE SEQUENCE [LARGE SCALE GENOMIC DNA]</scope>
    <source>
        <strain evidence="7 8">GZAAS20.1005</strain>
    </source>
</reference>
<organism evidence="7 8">
    <name type="scientific">Aspergillus cristatus</name>
    <name type="common">Chinese Fuzhuan brick tea-fermentation fungus</name>
    <name type="synonym">Eurotium cristatum</name>
    <dbReference type="NCBI Taxonomy" id="573508"/>
    <lineage>
        <taxon>Eukaryota</taxon>
        <taxon>Fungi</taxon>
        <taxon>Dikarya</taxon>
        <taxon>Ascomycota</taxon>
        <taxon>Pezizomycotina</taxon>
        <taxon>Eurotiomycetes</taxon>
        <taxon>Eurotiomycetidae</taxon>
        <taxon>Eurotiales</taxon>
        <taxon>Aspergillaceae</taxon>
        <taxon>Aspergillus</taxon>
        <taxon>Aspergillus subgen. Aspergillus</taxon>
    </lineage>
</organism>
<feature type="compositionally biased region" description="Basic and acidic residues" evidence="4">
    <location>
        <begin position="185"/>
        <end position="197"/>
    </location>
</feature>
<feature type="domain" description="PPC89 centrosome localisation" evidence="6">
    <location>
        <begin position="401"/>
        <end position="466"/>
    </location>
</feature>
<gene>
    <name evidence="7" type="ORF">SI65_00939</name>
</gene>
<evidence type="ECO:0000259" key="6">
    <source>
        <dbReference type="Pfam" id="PF14197"/>
    </source>
</evidence>
<evidence type="ECO:0000256" key="2">
    <source>
        <dbReference type="ARBA" id="ARBA00022490"/>
    </source>
</evidence>
<proteinExistence type="predicted"/>
<feature type="domain" description="Cep57 centrosome microtubule-binding" evidence="5">
    <location>
        <begin position="827"/>
        <end position="903"/>
    </location>
</feature>
<dbReference type="STRING" id="573508.A0A1E3BQW8"/>
<keyword evidence="8" id="KW-1185">Reference proteome</keyword>
<feature type="region of interest" description="Disordered" evidence="4">
    <location>
        <begin position="462"/>
        <end position="619"/>
    </location>
</feature>
<dbReference type="InterPro" id="IPR024957">
    <property type="entry name" value="Cep57_MT-bd_dom"/>
</dbReference>
<evidence type="ECO:0000259" key="5">
    <source>
        <dbReference type="Pfam" id="PF06657"/>
    </source>
</evidence>
<evidence type="ECO:0000256" key="3">
    <source>
        <dbReference type="ARBA" id="ARBA00023212"/>
    </source>
</evidence>
<dbReference type="Pfam" id="PF06657">
    <property type="entry name" value="Cep57_MT_bd"/>
    <property type="match status" value="1"/>
</dbReference>
<feature type="compositionally biased region" description="Basic and acidic residues" evidence="4">
    <location>
        <begin position="567"/>
        <end position="581"/>
    </location>
</feature>
<feature type="region of interest" description="Disordered" evidence="4">
    <location>
        <begin position="234"/>
        <end position="258"/>
    </location>
</feature>
<feature type="compositionally biased region" description="Polar residues" evidence="4">
    <location>
        <begin position="499"/>
        <end position="508"/>
    </location>
</feature>
<feature type="compositionally biased region" description="Polar residues" evidence="4">
    <location>
        <begin position="1"/>
        <end position="10"/>
    </location>
</feature>
<feature type="compositionally biased region" description="Basic and acidic residues" evidence="4">
    <location>
        <begin position="361"/>
        <end position="394"/>
    </location>
</feature>
<keyword evidence="2" id="KW-0963">Cytoplasm</keyword>
<dbReference type="VEuPathDB" id="FungiDB:SI65_00939"/>
<comment type="subcellular location">
    <subcellularLocation>
        <location evidence="1">Cytoplasm</location>
        <location evidence="1">Cytoskeleton</location>
        <location evidence="1">Microtubule organizing center</location>
    </subcellularLocation>
</comment>
<feature type="compositionally biased region" description="Polar residues" evidence="4">
    <location>
        <begin position="938"/>
        <end position="949"/>
    </location>
</feature>
<feature type="compositionally biased region" description="Acidic residues" evidence="4">
    <location>
        <begin position="955"/>
        <end position="968"/>
    </location>
</feature>
<feature type="compositionally biased region" description="Polar residues" evidence="4">
    <location>
        <begin position="300"/>
        <end position="313"/>
    </location>
</feature>
<feature type="compositionally biased region" description="Basic and acidic residues" evidence="4">
    <location>
        <begin position="153"/>
        <end position="164"/>
    </location>
</feature>
<comment type="caution">
    <text evidence="7">The sequence shown here is derived from an EMBL/GenBank/DDBJ whole genome shotgun (WGS) entry which is preliminary data.</text>
</comment>
<evidence type="ECO:0000313" key="8">
    <source>
        <dbReference type="Proteomes" id="UP000094569"/>
    </source>
</evidence>
<feature type="compositionally biased region" description="Polar residues" evidence="4">
    <location>
        <begin position="661"/>
        <end position="673"/>
    </location>
</feature>
<sequence length="984" mass="110286">MDNTTGSFASFGSDFDPEHEALQSTNHGNDSPRLPNMTSNARKNHNNHHSYDGADDEPDYAINTSAIERAFPEFSNAGSSSDDDLHDDLLDDELSVELGRGVSSKPTRHMEDSRNSLMSFENSVRSSSPAVRLDYPTSHTPQKSAMRAQPRRAVSDNLRKDAQVRRASQAQKENIKPQSNAPRRTLSEMHARARDPYDISFTGDEQRPSPGRGNSRSTRFGNANLSHQIAEAVERASREVRPGGKLSNSTRSVAGNGAGDTFTHQSFLLPDLPNLSELVSGVYEDGTPVLPSHKKMRSTRFVSPSQDPDTSVSRQHLPLDAVPVPDDEKALFVSLRVLQERVAELEHAKSDAEKKIQDMRQENAFLKSDRSRPKDKYSRRDYDSEEEYRRDSRLASENQKLEATNLALQNRLDIIDRKAQISESTLNKLTRERDMAVSQLGVAYLEAQEFKNQNEKLRRENAELKSQLARSTNYTQRTRDDTGRTEQTAATDEVDDDTQTNTQRSADVSRNTRDLTTRSTRSRSKPARDEDTRSKISTQVDKEVSRLEKERAEEALFSLDAPRTRKQKSESRSADRSDKKKPNTGKRVKRVVVEEVDVTDPVETTTEEVTRHTRKPSQGEQDLTLLSFIDEREIAQLRKTLEDERLARKQRLSLPKEPTTTHETSNTARQSSRAPVPRKSSLKDTSKAPPRPTSAIGDVTATSKASAPEDGNLTVPKERQRRHSDNGANFVSPRRRRRDVEEMTSAFILPDITIRHADLAAQDPSKLPEAIQHALDGIAQHNSKNCTVCQRVIPAGSSCDHTHEVQVPKPIPVSERMPEPTVYNEEPTLRPAQDPPIALATVLKALEDELSHLKMQLATYQAAYNKLDASLGKRQRKTLGEKIEKLLKDVDMKADQIYALYDVLEGQKQDGREMTEREMEQTLQSIGIDNSGERGDVTASTHKSASARKNTGPAVEDEDDDDDDDELPWEGIESTMDVTGRSGR</sequence>
<evidence type="ECO:0000313" key="7">
    <source>
        <dbReference type="EMBL" id="ODM23350.1"/>
    </source>
</evidence>
<dbReference type="PANTHER" id="PTHR19336">
    <property type="entry name" value="UNCHARACTERIZED DUF1167"/>
    <property type="match status" value="1"/>
</dbReference>
<feature type="compositionally biased region" description="Basic and acidic residues" evidence="4">
    <location>
        <begin position="526"/>
        <end position="554"/>
    </location>
</feature>
<dbReference type="OrthoDB" id="76453at2759"/>
<feature type="compositionally biased region" description="Acidic residues" evidence="4">
    <location>
        <begin position="81"/>
        <end position="95"/>
    </location>
</feature>
<evidence type="ECO:0008006" key="9">
    <source>
        <dbReference type="Google" id="ProtNLM"/>
    </source>
</evidence>
<name>A0A1E3BQW8_ASPCR</name>
<dbReference type="Proteomes" id="UP000094569">
    <property type="component" value="Unassembled WGS sequence"/>
</dbReference>
<feature type="region of interest" description="Disordered" evidence="4">
    <location>
        <begin position="361"/>
        <end position="396"/>
    </location>
</feature>
<dbReference type="Pfam" id="PF14197">
    <property type="entry name" value="Cep57_CLD_2"/>
    <property type="match status" value="1"/>
</dbReference>
<evidence type="ECO:0000256" key="4">
    <source>
        <dbReference type="SAM" id="MobiDB-lite"/>
    </source>
</evidence>
<feature type="compositionally biased region" description="Basic and acidic residues" evidence="4">
    <location>
        <begin position="911"/>
        <end position="920"/>
    </location>
</feature>
<dbReference type="InterPro" id="IPR051756">
    <property type="entry name" value="Centrosomal_MT-associated"/>
</dbReference>
<feature type="region of interest" description="Disordered" evidence="4">
    <location>
        <begin position="290"/>
        <end position="313"/>
    </location>
</feature>
<dbReference type="GO" id="GO:0005815">
    <property type="term" value="C:microtubule organizing center"/>
    <property type="evidence" value="ECO:0007669"/>
    <property type="project" value="UniProtKB-SubCell"/>
</dbReference>
<evidence type="ECO:0000256" key="1">
    <source>
        <dbReference type="ARBA" id="ARBA00004267"/>
    </source>
</evidence>